<dbReference type="Proteomes" id="UP000095283">
    <property type="component" value="Unplaced"/>
</dbReference>
<dbReference type="WBParaSite" id="Hba_04360">
    <property type="protein sequence ID" value="Hba_04360"/>
    <property type="gene ID" value="Hba_04360"/>
</dbReference>
<reference evidence="3" key="1">
    <citation type="submission" date="2016-11" db="UniProtKB">
        <authorList>
            <consortium name="WormBaseParasite"/>
        </authorList>
    </citation>
    <scope>IDENTIFICATION</scope>
</reference>
<feature type="transmembrane region" description="Helical" evidence="1">
    <location>
        <begin position="26"/>
        <end position="46"/>
    </location>
</feature>
<keyword evidence="1" id="KW-1133">Transmembrane helix</keyword>
<dbReference type="AlphaFoldDB" id="A0A1I7WH86"/>
<keyword evidence="1" id="KW-0472">Membrane</keyword>
<protein>
    <submittedName>
        <fullName evidence="3">Uncharacterized protein</fullName>
    </submittedName>
</protein>
<organism evidence="2 3">
    <name type="scientific">Heterorhabditis bacteriophora</name>
    <name type="common">Entomopathogenic nematode worm</name>
    <dbReference type="NCBI Taxonomy" id="37862"/>
    <lineage>
        <taxon>Eukaryota</taxon>
        <taxon>Metazoa</taxon>
        <taxon>Ecdysozoa</taxon>
        <taxon>Nematoda</taxon>
        <taxon>Chromadorea</taxon>
        <taxon>Rhabditida</taxon>
        <taxon>Rhabditina</taxon>
        <taxon>Rhabditomorpha</taxon>
        <taxon>Strongyloidea</taxon>
        <taxon>Heterorhabditidae</taxon>
        <taxon>Heterorhabditis</taxon>
    </lineage>
</organism>
<name>A0A1I7WH86_HETBA</name>
<evidence type="ECO:0000313" key="2">
    <source>
        <dbReference type="Proteomes" id="UP000095283"/>
    </source>
</evidence>
<evidence type="ECO:0000313" key="3">
    <source>
        <dbReference type="WBParaSite" id="Hba_04360"/>
    </source>
</evidence>
<accession>A0A1I7WH86</accession>
<sequence length="47" mass="5607">MFILLHFKLACTSCFTIIYFESFTQLVTFFLSSFDLYVVVVVIIEWM</sequence>
<proteinExistence type="predicted"/>
<keyword evidence="2" id="KW-1185">Reference proteome</keyword>
<evidence type="ECO:0000256" key="1">
    <source>
        <dbReference type="SAM" id="Phobius"/>
    </source>
</evidence>
<keyword evidence="1" id="KW-0812">Transmembrane</keyword>